<proteinExistence type="predicted"/>
<feature type="signal peptide" evidence="1">
    <location>
        <begin position="1"/>
        <end position="29"/>
    </location>
</feature>
<evidence type="ECO:0000313" key="2">
    <source>
        <dbReference type="EMBL" id="GGN35078.1"/>
    </source>
</evidence>
<organism evidence="2 3">
    <name type="scientific">Streptomyces kronopolitis</name>
    <dbReference type="NCBI Taxonomy" id="1612435"/>
    <lineage>
        <taxon>Bacteria</taxon>
        <taxon>Bacillati</taxon>
        <taxon>Actinomycetota</taxon>
        <taxon>Actinomycetes</taxon>
        <taxon>Kitasatosporales</taxon>
        <taxon>Streptomycetaceae</taxon>
        <taxon>Streptomyces</taxon>
    </lineage>
</organism>
<evidence type="ECO:0008006" key="4">
    <source>
        <dbReference type="Google" id="ProtNLM"/>
    </source>
</evidence>
<keyword evidence="3" id="KW-1185">Reference proteome</keyword>
<comment type="caution">
    <text evidence="2">The sequence shown here is derived from an EMBL/GenBank/DDBJ whole genome shotgun (WGS) entry which is preliminary data.</text>
</comment>
<sequence>MKRSHAIAGSAILAVAGIATMATATTATAAPKAAAYNGACGSGYSVVNSVPVTGKGTVFLTYNAKTGKNCVVTVRNATGKPVQMYAYLTATDGSSPWVYDSGKYTSYAGPVYLPGKGICVDWGGSIESVSVNVSGSNCGRFAAGVVTHHRGH</sequence>
<name>A0ABQ2J274_9ACTN</name>
<dbReference type="EMBL" id="BMND01000002">
    <property type="protein sequence ID" value="GGN35078.1"/>
    <property type="molecule type" value="Genomic_DNA"/>
</dbReference>
<evidence type="ECO:0000256" key="1">
    <source>
        <dbReference type="SAM" id="SignalP"/>
    </source>
</evidence>
<gene>
    <name evidence="2" type="ORF">GCM10012285_07780</name>
</gene>
<evidence type="ECO:0000313" key="3">
    <source>
        <dbReference type="Proteomes" id="UP000600080"/>
    </source>
</evidence>
<protein>
    <recommendedName>
        <fullName evidence="4">Spore-associated protein A</fullName>
    </recommendedName>
</protein>
<dbReference type="Proteomes" id="UP000600080">
    <property type="component" value="Unassembled WGS sequence"/>
</dbReference>
<dbReference type="RefSeq" id="WP_189096065.1">
    <property type="nucleotide sequence ID" value="NZ_BMND01000002.1"/>
</dbReference>
<dbReference type="GeneID" id="301546661"/>
<reference evidence="3" key="1">
    <citation type="journal article" date="2019" name="Int. J. Syst. Evol. Microbiol.">
        <title>The Global Catalogue of Microorganisms (GCM) 10K type strain sequencing project: providing services to taxonomists for standard genome sequencing and annotation.</title>
        <authorList>
            <consortium name="The Broad Institute Genomics Platform"/>
            <consortium name="The Broad Institute Genome Sequencing Center for Infectious Disease"/>
            <person name="Wu L."/>
            <person name="Ma J."/>
        </authorList>
    </citation>
    <scope>NUCLEOTIDE SEQUENCE [LARGE SCALE GENOMIC DNA]</scope>
    <source>
        <strain evidence="3">CGMCC 4.7323</strain>
    </source>
</reference>
<keyword evidence="1" id="KW-0732">Signal</keyword>
<accession>A0ABQ2J274</accession>
<feature type="chain" id="PRO_5047006940" description="Spore-associated protein A" evidence="1">
    <location>
        <begin position="30"/>
        <end position="152"/>
    </location>
</feature>